<name>A0AAV4UHP0_CAEEX</name>
<dbReference type="EMBL" id="BPLR01012906">
    <property type="protein sequence ID" value="GIY57427.1"/>
    <property type="molecule type" value="Genomic_DNA"/>
</dbReference>
<proteinExistence type="predicted"/>
<protein>
    <submittedName>
        <fullName evidence="1">Uncharacterized protein</fullName>
    </submittedName>
</protein>
<accession>A0AAV4UHP0</accession>
<evidence type="ECO:0000313" key="2">
    <source>
        <dbReference type="Proteomes" id="UP001054945"/>
    </source>
</evidence>
<gene>
    <name evidence="1" type="ORF">CEXT_326351</name>
</gene>
<dbReference type="AlphaFoldDB" id="A0AAV4UHP0"/>
<organism evidence="1 2">
    <name type="scientific">Caerostris extrusa</name>
    <name type="common">Bark spider</name>
    <name type="synonym">Caerostris bankana</name>
    <dbReference type="NCBI Taxonomy" id="172846"/>
    <lineage>
        <taxon>Eukaryota</taxon>
        <taxon>Metazoa</taxon>
        <taxon>Ecdysozoa</taxon>
        <taxon>Arthropoda</taxon>
        <taxon>Chelicerata</taxon>
        <taxon>Arachnida</taxon>
        <taxon>Araneae</taxon>
        <taxon>Araneomorphae</taxon>
        <taxon>Entelegynae</taxon>
        <taxon>Araneoidea</taxon>
        <taxon>Araneidae</taxon>
        <taxon>Caerostris</taxon>
    </lineage>
</organism>
<reference evidence="1 2" key="1">
    <citation type="submission" date="2021-06" db="EMBL/GenBank/DDBJ databases">
        <title>Caerostris extrusa draft genome.</title>
        <authorList>
            <person name="Kono N."/>
            <person name="Arakawa K."/>
        </authorList>
    </citation>
    <scope>NUCLEOTIDE SEQUENCE [LARGE SCALE GENOMIC DNA]</scope>
</reference>
<keyword evidence="2" id="KW-1185">Reference proteome</keyword>
<dbReference type="Proteomes" id="UP001054945">
    <property type="component" value="Unassembled WGS sequence"/>
</dbReference>
<evidence type="ECO:0000313" key="1">
    <source>
        <dbReference type="EMBL" id="GIY57427.1"/>
    </source>
</evidence>
<comment type="caution">
    <text evidence="1">The sequence shown here is derived from an EMBL/GenBank/DDBJ whole genome shotgun (WGS) entry which is preliminary data.</text>
</comment>
<sequence>MILPPFLTLQTENGRRDVRKGSAIVFDPIVDTRGKQNTQQKRCDAATLKYIHGLQRKKKLRFSGRGGIAQRD</sequence>